<proteinExistence type="inferred from homology"/>
<evidence type="ECO:0000256" key="7">
    <source>
        <dbReference type="ARBA" id="ARBA00022982"/>
    </source>
</evidence>
<dbReference type="Gene3D" id="3.40.30.10">
    <property type="entry name" value="Glutaredoxin"/>
    <property type="match status" value="1"/>
</dbReference>
<evidence type="ECO:0000256" key="9">
    <source>
        <dbReference type="ARBA" id="ARBA00023136"/>
    </source>
</evidence>
<evidence type="ECO:0000256" key="8">
    <source>
        <dbReference type="ARBA" id="ARBA00023128"/>
    </source>
</evidence>
<dbReference type="Proteomes" id="UP000886653">
    <property type="component" value="Unassembled WGS sequence"/>
</dbReference>
<organism evidence="11 12">
    <name type="scientific">Cronartium quercuum f. sp. fusiforme G11</name>
    <dbReference type="NCBI Taxonomy" id="708437"/>
    <lineage>
        <taxon>Eukaryota</taxon>
        <taxon>Fungi</taxon>
        <taxon>Dikarya</taxon>
        <taxon>Basidiomycota</taxon>
        <taxon>Pucciniomycotina</taxon>
        <taxon>Pucciniomycetes</taxon>
        <taxon>Pucciniales</taxon>
        <taxon>Coleosporiaceae</taxon>
        <taxon>Cronartium</taxon>
    </lineage>
</organism>
<dbReference type="GO" id="GO:0005743">
    <property type="term" value="C:mitochondrial inner membrane"/>
    <property type="evidence" value="ECO:0007669"/>
    <property type="project" value="UniProtKB-SubCell"/>
</dbReference>
<dbReference type="InterPro" id="IPR007741">
    <property type="entry name" value="Ribosomal_mL43/mS25/NADH_DH"/>
</dbReference>
<evidence type="ECO:0000256" key="1">
    <source>
        <dbReference type="ARBA" id="ARBA00003195"/>
    </source>
</evidence>
<evidence type="ECO:0000313" key="11">
    <source>
        <dbReference type="EMBL" id="KAG0141329.1"/>
    </source>
</evidence>
<keyword evidence="6" id="KW-0999">Mitochondrion inner membrane</keyword>
<comment type="caution">
    <text evidence="11">The sequence shown here is derived from an EMBL/GenBank/DDBJ whole genome shotgun (WGS) entry which is preliminary data.</text>
</comment>
<evidence type="ECO:0000256" key="6">
    <source>
        <dbReference type="ARBA" id="ARBA00022792"/>
    </source>
</evidence>
<name>A0A9P6N7Z8_9BASI</name>
<comment type="subcellular location">
    <subcellularLocation>
        <location evidence="2">Mitochondrion inner membrane</location>
        <topology evidence="2">Peripheral membrane protein</topology>
        <orientation evidence="2">Matrix side</orientation>
    </subcellularLocation>
</comment>
<comment type="similarity">
    <text evidence="3">Belongs to the complex I NDUFA2 subunit family.</text>
</comment>
<dbReference type="SMART" id="SM00916">
    <property type="entry name" value="L51_S25_CI-B8"/>
    <property type="match status" value="1"/>
</dbReference>
<dbReference type="SUPFAM" id="SSF52833">
    <property type="entry name" value="Thioredoxin-like"/>
    <property type="match status" value="1"/>
</dbReference>
<sequence length="95" mass="10617">MASILRTQLPTAVREIRFQFSPSSKPMIEFIKTAYPPIKAANPTLPFLIRPATHTPSRAFIRFERGLETRVDLDTLESVQSIEDSLSSLIKAATS</sequence>
<dbReference type="Pfam" id="PF05047">
    <property type="entry name" value="L51_S25_CI-B8"/>
    <property type="match status" value="1"/>
</dbReference>
<evidence type="ECO:0000259" key="10">
    <source>
        <dbReference type="SMART" id="SM00916"/>
    </source>
</evidence>
<gene>
    <name evidence="11" type="ORF">CROQUDRAFT_98914</name>
</gene>
<dbReference type="AlphaFoldDB" id="A0A9P6N7Z8"/>
<evidence type="ECO:0000256" key="4">
    <source>
        <dbReference type="ARBA" id="ARBA00022448"/>
    </source>
</evidence>
<keyword evidence="5" id="KW-0679">Respiratory chain</keyword>
<keyword evidence="7" id="KW-0249">Electron transport</keyword>
<accession>A0A9P6N7Z8</accession>
<feature type="domain" description="Ribosomal protein/NADH dehydrogenase" evidence="10">
    <location>
        <begin position="19"/>
        <end position="93"/>
    </location>
</feature>
<evidence type="ECO:0000256" key="2">
    <source>
        <dbReference type="ARBA" id="ARBA00004443"/>
    </source>
</evidence>
<evidence type="ECO:0000256" key="5">
    <source>
        <dbReference type="ARBA" id="ARBA00022660"/>
    </source>
</evidence>
<keyword evidence="9" id="KW-0472">Membrane</keyword>
<comment type="function">
    <text evidence="1">Accessory subunit of the mitochondrial membrane respiratory chain NADH dehydrogenase (Complex I), that is believed not to be involved in catalysis. Complex I functions in the transfer of electrons from NADH to the respiratory chain. The immediate electron acceptor for the enzyme is believed to be ubiquinone.</text>
</comment>
<dbReference type="PANTHER" id="PTHR12878">
    <property type="entry name" value="NADH-UBIQUINONE OXIDOREDUCTASE B8 SUBUNIT"/>
    <property type="match status" value="1"/>
</dbReference>
<dbReference type="InterPro" id="IPR036249">
    <property type="entry name" value="Thioredoxin-like_sf"/>
</dbReference>
<dbReference type="InterPro" id="IPR016464">
    <property type="entry name" value="NADH_Ub_cplx-1_asu_su-2"/>
</dbReference>
<keyword evidence="12" id="KW-1185">Reference proteome</keyword>
<dbReference type="EMBL" id="MU167391">
    <property type="protein sequence ID" value="KAG0141329.1"/>
    <property type="molecule type" value="Genomic_DNA"/>
</dbReference>
<reference evidence="11" key="1">
    <citation type="submission" date="2013-11" db="EMBL/GenBank/DDBJ databases">
        <title>Genome sequence of the fusiform rust pathogen reveals effectors for host alternation and coevolution with pine.</title>
        <authorList>
            <consortium name="DOE Joint Genome Institute"/>
            <person name="Smith K."/>
            <person name="Pendleton A."/>
            <person name="Kubisiak T."/>
            <person name="Anderson C."/>
            <person name="Salamov A."/>
            <person name="Aerts A."/>
            <person name="Riley R."/>
            <person name="Clum A."/>
            <person name="Lindquist E."/>
            <person name="Ence D."/>
            <person name="Campbell M."/>
            <person name="Kronenberg Z."/>
            <person name="Feau N."/>
            <person name="Dhillon B."/>
            <person name="Hamelin R."/>
            <person name="Burleigh J."/>
            <person name="Smith J."/>
            <person name="Yandell M."/>
            <person name="Nelson C."/>
            <person name="Grigoriev I."/>
            <person name="Davis J."/>
        </authorList>
    </citation>
    <scope>NUCLEOTIDE SEQUENCE</scope>
    <source>
        <strain evidence="11">G11</strain>
    </source>
</reference>
<keyword evidence="4" id="KW-0813">Transport</keyword>
<protein>
    <recommendedName>
        <fullName evidence="10">Ribosomal protein/NADH dehydrogenase domain-containing protein</fullName>
    </recommendedName>
</protein>
<evidence type="ECO:0000313" key="12">
    <source>
        <dbReference type="Proteomes" id="UP000886653"/>
    </source>
</evidence>
<dbReference type="PANTHER" id="PTHR12878:SF0">
    <property type="entry name" value="NADH DEHYDROGENASE [UBIQUINONE] 1 ALPHA SUBCOMPLEX SUBUNIT 2"/>
    <property type="match status" value="1"/>
</dbReference>
<dbReference type="OrthoDB" id="10250268at2759"/>
<evidence type="ECO:0000256" key="3">
    <source>
        <dbReference type="ARBA" id="ARBA00008939"/>
    </source>
</evidence>
<keyword evidence="8" id="KW-0496">Mitochondrion</keyword>